<gene>
    <name evidence="1" type="ORF">CALVIDRAFT_90927</name>
</gene>
<dbReference type="EMBL" id="KV417281">
    <property type="protein sequence ID" value="KZO97031.1"/>
    <property type="molecule type" value="Genomic_DNA"/>
</dbReference>
<dbReference type="Proteomes" id="UP000076738">
    <property type="component" value="Unassembled WGS sequence"/>
</dbReference>
<evidence type="ECO:0000313" key="2">
    <source>
        <dbReference type="Proteomes" id="UP000076738"/>
    </source>
</evidence>
<reference evidence="1 2" key="1">
    <citation type="journal article" date="2016" name="Mol. Biol. Evol.">
        <title>Comparative Genomics of Early-Diverging Mushroom-Forming Fungi Provides Insights into the Origins of Lignocellulose Decay Capabilities.</title>
        <authorList>
            <person name="Nagy L.G."/>
            <person name="Riley R."/>
            <person name="Tritt A."/>
            <person name="Adam C."/>
            <person name="Daum C."/>
            <person name="Floudas D."/>
            <person name="Sun H."/>
            <person name="Yadav J.S."/>
            <person name="Pangilinan J."/>
            <person name="Larsson K.H."/>
            <person name="Matsuura K."/>
            <person name="Barry K."/>
            <person name="Labutti K."/>
            <person name="Kuo R."/>
            <person name="Ohm R.A."/>
            <person name="Bhattacharya S.S."/>
            <person name="Shirouzu T."/>
            <person name="Yoshinaga Y."/>
            <person name="Martin F.M."/>
            <person name="Grigoriev I.V."/>
            <person name="Hibbett D.S."/>
        </authorList>
    </citation>
    <scope>NUCLEOTIDE SEQUENCE [LARGE SCALE GENOMIC DNA]</scope>
    <source>
        <strain evidence="1 2">TUFC12733</strain>
    </source>
</reference>
<evidence type="ECO:0000313" key="1">
    <source>
        <dbReference type="EMBL" id="KZO97031.1"/>
    </source>
</evidence>
<keyword evidence="2" id="KW-1185">Reference proteome</keyword>
<dbReference type="OrthoDB" id="2895926at2759"/>
<dbReference type="InterPro" id="IPR032675">
    <property type="entry name" value="LRR_dom_sf"/>
</dbReference>
<protein>
    <recommendedName>
        <fullName evidence="3">RNI-like protein</fullName>
    </recommendedName>
</protein>
<organism evidence="1 2">
    <name type="scientific">Calocera viscosa (strain TUFC12733)</name>
    <dbReference type="NCBI Taxonomy" id="1330018"/>
    <lineage>
        <taxon>Eukaryota</taxon>
        <taxon>Fungi</taxon>
        <taxon>Dikarya</taxon>
        <taxon>Basidiomycota</taxon>
        <taxon>Agaricomycotina</taxon>
        <taxon>Dacrymycetes</taxon>
        <taxon>Dacrymycetales</taxon>
        <taxon>Dacrymycetaceae</taxon>
        <taxon>Calocera</taxon>
    </lineage>
</organism>
<dbReference type="AlphaFoldDB" id="A0A167MSW6"/>
<evidence type="ECO:0008006" key="3">
    <source>
        <dbReference type="Google" id="ProtNLM"/>
    </source>
</evidence>
<accession>A0A167MSW6</accession>
<dbReference type="SUPFAM" id="SSF52047">
    <property type="entry name" value="RNI-like"/>
    <property type="match status" value="1"/>
</dbReference>
<proteinExistence type="predicted"/>
<name>A0A167MSW6_CALVF</name>
<dbReference type="Gene3D" id="3.80.10.10">
    <property type="entry name" value="Ribonuclease Inhibitor"/>
    <property type="match status" value="1"/>
</dbReference>
<sequence>MDESLRLMQNLHTVASFRISNEILLPSLRVLQFRALSTDHISTAALFICPALDRVAGCCVVNDGIPPAHEWDMHTAGFLHKLQHNTPDLKEFEMYGFRESNVLSLPALMRLIEAVRLRSFESDFIALQPNVVRALGQSTTLTSLNLGDLGSDEDYVALERMMFSTCLQAKSFASLRSIDLETNSAVALPLLLAMRTVQLRNISIKLTEKTFSSAVFKTLFSFIPEFADTLVSCRVDVTETLEGEDEDEGTLEWTTFTPLYQCHNLRSFSCGIDSQADLELEFGDCDVQLLSQAWPELTSLAITWFTKASGAVANHESGLAFASSLTLLSFGYLAQNCPNLEDLEFSYVYARAPIPCPPVGFSASTKLSELHVGRSAIDCAVTVALYLRLLWPIATVYHDSTPTTDNEGGVNDQEDRDGPKWDEVGKMLSVMRYADVVGSNARVLSNGPTLSAVVSTIRNRW</sequence>